<evidence type="ECO:0000313" key="2">
    <source>
        <dbReference type="Proteomes" id="UP000254235"/>
    </source>
</evidence>
<sequence>MYFYYIQHKLEQHIIVQRLMTEFELKQCKIKEFITLI</sequence>
<accession>A0A379F1Z1</accession>
<dbReference type="EMBL" id="UGTP01000001">
    <property type="protein sequence ID" value="SUC12453.1"/>
    <property type="molecule type" value="Genomic_DNA"/>
</dbReference>
<dbReference type="Proteomes" id="UP000254235">
    <property type="component" value="Unassembled WGS sequence"/>
</dbReference>
<name>A0A379F1Z1_9BACT</name>
<dbReference type="AlphaFoldDB" id="A0A379F1Z1"/>
<protein>
    <submittedName>
        <fullName evidence="1">Uncharacterized protein</fullName>
    </submittedName>
</protein>
<organism evidence="1 2">
    <name type="scientific">Prevotella pallens</name>
    <dbReference type="NCBI Taxonomy" id="60133"/>
    <lineage>
        <taxon>Bacteria</taxon>
        <taxon>Pseudomonadati</taxon>
        <taxon>Bacteroidota</taxon>
        <taxon>Bacteroidia</taxon>
        <taxon>Bacteroidales</taxon>
        <taxon>Prevotellaceae</taxon>
        <taxon>Prevotella</taxon>
    </lineage>
</organism>
<gene>
    <name evidence="1" type="ORF">NCTC13043_01058</name>
</gene>
<proteinExistence type="predicted"/>
<reference evidence="1 2" key="1">
    <citation type="submission" date="2018-06" db="EMBL/GenBank/DDBJ databases">
        <authorList>
            <consortium name="Pathogen Informatics"/>
            <person name="Doyle S."/>
        </authorList>
    </citation>
    <scope>NUCLEOTIDE SEQUENCE [LARGE SCALE GENOMIC DNA]</scope>
    <source>
        <strain evidence="1 2">NCTC13043</strain>
    </source>
</reference>
<evidence type="ECO:0000313" key="1">
    <source>
        <dbReference type="EMBL" id="SUC12453.1"/>
    </source>
</evidence>